<organism evidence="8 9">
    <name type="scientific">Porites evermanni</name>
    <dbReference type="NCBI Taxonomy" id="104178"/>
    <lineage>
        <taxon>Eukaryota</taxon>
        <taxon>Metazoa</taxon>
        <taxon>Cnidaria</taxon>
        <taxon>Anthozoa</taxon>
        <taxon>Hexacorallia</taxon>
        <taxon>Scleractinia</taxon>
        <taxon>Fungiina</taxon>
        <taxon>Poritidae</taxon>
        <taxon>Porites</taxon>
    </lineage>
</organism>
<evidence type="ECO:0000256" key="4">
    <source>
        <dbReference type="ARBA" id="ARBA00045732"/>
    </source>
</evidence>
<evidence type="ECO:0000313" key="8">
    <source>
        <dbReference type="EMBL" id="CAH3017497.1"/>
    </source>
</evidence>
<feature type="compositionally biased region" description="Polar residues" evidence="5">
    <location>
        <begin position="473"/>
        <end position="496"/>
    </location>
</feature>
<dbReference type="SUPFAM" id="SSF54791">
    <property type="entry name" value="Eukaryotic type KH-domain (KH-domain type I)"/>
    <property type="match status" value="2"/>
</dbReference>
<evidence type="ECO:0000259" key="6">
    <source>
        <dbReference type="Pfam" id="PF22675"/>
    </source>
</evidence>
<feature type="compositionally biased region" description="Basic and acidic residues" evidence="5">
    <location>
        <begin position="662"/>
        <end position="678"/>
    </location>
</feature>
<comment type="caution">
    <text evidence="8">The sequence shown here is derived from an EMBL/GenBank/DDBJ whole genome shotgun (WGS) entry which is preliminary data.</text>
</comment>
<protein>
    <recommendedName>
        <fullName evidence="2">KH homology domain-containing protein 4</fullName>
    </recommendedName>
    <alternativeName>
        <fullName evidence="3">Brings lots of money 7</fullName>
    </alternativeName>
</protein>
<dbReference type="CDD" id="cd22385">
    <property type="entry name" value="KH-I_KHDC4_rpt1"/>
    <property type="match status" value="1"/>
</dbReference>
<comment type="function">
    <text evidence="4">RNA-binding protein involved in pre-mRNA splicing. Interacts with the PRP19C/Prp19 complex/NTC/Nineteen complex which is part of the spliceosome. Involved in regulating splice site selection. Binds preferentially RNA with A/C rich sequences and poly-C stretches.</text>
</comment>
<gene>
    <name evidence="8" type="ORF">PEVE_00038126</name>
</gene>
<accession>A0ABN8LPL6</accession>
<feature type="compositionally biased region" description="Pro residues" evidence="5">
    <location>
        <begin position="382"/>
        <end position="449"/>
    </location>
</feature>
<evidence type="ECO:0000256" key="2">
    <source>
        <dbReference type="ARBA" id="ARBA00017795"/>
    </source>
</evidence>
<feature type="region of interest" description="Disordered" evidence="5">
    <location>
        <begin position="331"/>
        <end position="503"/>
    </location>
</feature>
<evidence type="ECO:0000313" key="9">
    <source>
        <dbReference type="Proteomes" id="UP001159427"/>
    </source>
</evidence>
<dbReference type="CDD" id="cd22386">
    <property type="entry name" value="KH-I_KHDC4_rpt2"/>
    <property type="match status" value="1"/>
</dbReference>
<reference evidence="8 9" key="1">
    <citation type="submission" date="2022-05" db="EMBL/GenBank/DDBJ databases">
        <authorList>
            <consortium name="Genoscope - CEA"/>
            <person name="William W."/>
        </authorList>
    </citation>
    <scope>NUCLEOTIDE SEQUENCE [LARGE SCALE GENOMIC DNA]</scope>
</reference>
<evidence type="ECO:0000256" key="1">
    <source>
        <dbReference type="ARBA" id="ARBA00006093"/>
    </source>
</evidence>
<evidence type="ECO:0000256" key="5">
    <source>
        <dbReference type="SAM" id="MobiDB-lite"/>
    </source>
</evidence>
<feature type="domain" description="ATP-dependent RNA helicase PRP5/DDX46/KHDC4 KH" evidence="7">
    <location>
        <begin position="94"/>
        <end position="176"/>
    </location>
</feature>
<dbReference type="InterPro" id="IPR055256">
    <property type="entry name" value="KH_1_KHDC4/BBP-like"/>
</dbReference>
<name>A0ABN8LPL6_9CNID</name>
<dbReference type="InterPro" id="IPR036612">
    <property type="entry name" value="KH_dom_type_1_sf"/>
</dbReference>
<proteinExistence type="inferred from homology"/>
<dbReference type="InterPro" id="IPR047890">
    <property type="entry name" value="KHDC4_KH-I_first"/>
</dbReference>
<feature type="region of interest" description="Disordered" evidence="5">
    <location>
        <begin position="56"/>
        <end position="83"/>
    </location>
</feature>
<evidence type="ECO:0000256" key="3">
    <source>
        <dbReference type="ARBA" id="ARBA00030267"/>
    </source>
</evidence>
<keyword evidence="9" id="KW-1185">Reference proteome</keyword>
<comment type="similarity">
    <text evidence="1">Belongs to the KHDC4 family.</text>
</comment>
<feature type="compositionally biased region" description="Pro residues" evidence="5">
    <location>
        <begin position="590"/>
        <end position="602"/>
    </location>
</feature>
<dbReference type="PANTHER" id="PTHR15744:SF0">
    <property type="entry name" value="KH HOMOLOGY DOMAIN-CONTAINING PROTEIN 4"/>
    <property type="match status" value="1"/>
</dbReference>
<dbReference type="InterPro" id="IPR056149">
    <property type="entry name" value="PRP5/DDX46/KHDC4_KH"/>
</dbReference>
<dbReference type="PANTHER" id="PTHR15744">
    <property type="entry name" value="BLOM7"/>
    <property type="match status" value="1"/>
</dbReference>
<feature type="compositionally biased region" description="Low complexity" evidence="5">
    <location>
        <begin position="66"/>
        <end position="80"/>
    </location>
</feature>
<feature type="domain" description="KHDC4/BBP-like KH-domain type I" evidence="6">
    <location>
        <begin position="237"/>
        <end position="311"/>
    </location>
</feature>
<dbReference type="Gene3D" id="3.30.1370.10">
    <property type="entry name" value="K Homology domain, type 1"/>
    <property type="match status" value="2"/>
</dbReference>
<dbReference type="Pfam" id="PF23469">
    <property type="entry name" value="KH_12"/>
    <property type="match status" value="1"/>
</dbReference>
<feature type="region of interest" description="Disordered" evidence="5">
    <location>
        <begin position="16"/>
        <end position="39"/>
    </location>
</feature>
<feature type="compositionally biased region" description="Low complexity" evidence="5">
    <location>
        <begin position="20"/>
        <end position="36"/>
    </location>
</feature>
<dbReference type="Pfam" id="PF22675">
    <property type="entry name" value="KH-I_KHDC4-BBP"/>
    <property type="match status" value="1"/>
</dbReference>
<feature type="region of interest" description="Disordered" evidence="5">
    <location>
        <begin position="547"/>
        <end position="690"/>
    </location>
</feature>
<evidence type="ECO:0000259" key="7">
    <source>
        <dbReference type="Pfam" id="PF23469"/>
    </source>
</evidence>
<dbReference type="Proteomes" id="UP001159427">
    <property type="component" value="Unassembled WGS sequence"/>
</dbReference>
<feature type="compositionally biased region" description="Acidic residues" evidence="5">
    <location>
        <begin position="649"/>
        <end position="658"/>
    </location>
</feature>
<dbReference type="InterPro" id="IPR047889">
    <property type="entry name" value="KHDC4_KH-I_second"/>
</dbReference>
<feature type="compositionally biased region" description="Pro residues" evidence="5">
    <location>
        <begin position="340"/>
        <end position="360"/>
    </location>
</feature>
<dbReference type="EMBL" id="CALNXI010000064">
    <property type="protein sequence ID" value="CAH3017497.1"/>
    <property type="molecule type" value="Genomic_DNA"/>
</dbReference>
<dbReference type="InterPro" id="IPR031121">
    <property type="entry name" value="RIK/BLOM7"/>
</dbReference>
<feature type="non-terminal residue" evidence="8">
    <location>
        <position position="1"/>
    </location>
</feature>
<sequence>IINIIILSTFRRKSKWDVPSSENDSSSSNTNLSATDAAKERAAKLNAMLAAQGKLAKGTPPPFVGQPSPAAKPTATPSQALNNGNKNLNQDLITAEVEINDSPARNFLCRGTTQDEINRYSGAAVSTRGKFMTDQEKKEAEGTGVKPLYLCIQGLTQEKVDLAVKRIMEIMNGAPVVDINSSQSSQPGMPQPPRMPVPAPMPTPVLNQTLAIFDRQPLPPGMHYVQEKVFVGLDNALPEFIVKDKLQGPGGSYFQHICTQTGAKVQLRGRGSGFIEPTSGKEAFEALYIYISHSKVDGLAAAKKLVENLIETVHTEYKAFEQTRRSHYGYSPYMNVGNPPAQPPSGYQPPPYGYQHPPPHGNGFPQPVQPPPVPGYMYNHPPHAPLHQPVPPHAIPPRYGPPPPPVAGYPNQLPPNMGPPPPRGPEPHHGYPPGPHHQGAPPPGPPPIRPHQEGLKQPPPLAPHMRPPRETECQSQDQGPAASHQEQSQRGNGPPQSQDPPRRKFKEKAKCSCTVHVLLCRSSWLYQECACLRTPIAQSVERWAFGPKVVGSNPTGGEGHRRSSAGSMPPPPALAPSLKTRPKQSEFSAPLPPKDAMPPPIAPVRSRAPAGKREAATFSQPAPVATKKQKTEDSAAMTSSAIASLVAYGEEDSSDEEGSTSPEHKQVTPQKREEDKSRQGARLPFWAVRR</sequence>